<dbReference type="AlphaFoldDB" id="A0A9D4S3M5"/>
<accession>A0A9D4S3M5</accession>
<sequence>MNSLTYKPRMCSTIQMEMSLFITHPPLGWKCRLVKLQTPRSSHFRAFTVQ</sequence>
<evidence type="ECO:0000313" key="1">
    <source>
        <dbReference type="EMBL" id="KAH3889213.1"/>
    </source>
</evidence>
<dbReference type="EMBL" id="JAIWYP010000001">
    <property type="protein sequence ID" value="KAH3889213.1"/>
    <property type="molecule type" value="Genomic_DNA"/>
</dbReference>
<organism evidence="1 2">
    <name type="scientific">Dreissena polymorpha</name>
    <name type="common">Zebra mussel</name>
    <name type="synonym">Mytilus polymorpha</name>
    <dbReference type="NCBI Taxonomy" id="45954"/>
    <lineage>
        <taxon>Eukaryota</taxon>
        <taxon>Metazoa</taxon>
        <taxon>Spiralia</taxon>
        <taxon>Lophotrochozoa</taxon>
        <taxon>Mollusca</taxon>
        <taxon>Bivalvia</taxon>
        <taxon>Autobranchia</taxon>
        <taxon>Heteroconchia</taxon>
        <taxon>Euheterodonta</taxon>
        <taxon>Imparidentia</taxon>
        <taxon>Neoheterodontei</taxon>
        <taxon>Myida</taxon>
        <taxon>Dreissenoidea</taxon>
        <taxon>Dreissenidae</taxon>
        <taxon>Dreissena</taxon>
    </lineage>
</organism>
<proteinExistence type="predicted"/>
<gene>
    <name evidence="1" type="ORF">DPMN_013264</name>
</gene>
<evidence type="ECO:0000313" key="2">
    <source>
        <dbReference type="Proteomes" id="UP000828390"/>
    </source>
</evidence>
<protein>
    <submittedName>
        <fullName evidence="1">Uncharacterized protein</fullName>
    </submittedName>
</protein>
<keyword evidence="2" id="KW-1185">Reference proteome</keyword>
<dbReference type="Proteomes" id="UP000828390">
    <property type="component" value="Unassembled WGS sequence"/>
</dbReference>
<name>A0A9D4S3M5_DREPO</name>
<reference evidence="1" key="2">
    <citation type="submission" date="2020-11" db="EMBL/GenBank/DDBJ databases">
        <authorList>
            <person name="McCartney M.A."/>
            <person name="Auch B."/>
            <person name="Kono T."/>
            <person name="Mallez S."/>
            <person name="Becker A."/>
            <person name="Gohl D.M."/>
            <person name="Silverstein K.A.T."/>
            <person name="Koren S."/>
            <person name="Bechman K.B."/>
            <person name="Herman A."/>
            <person name="Abrahante J.E."/>
            <person name="Garbe J."/>
        </authorList>
    </citation>
    <scope>NUCLEOTIDE SEQUENCE</scope>
    <source>
        <strain evidence="1">Duluth1</strain>
        <tissue evidence="1">Whole animal</tissue>
    </source>
</reference>
<reference evidence="1" key="1">
    <citation type="journal article" date="2019" name="bioRxiv">
        <title>The Genome of the Zebra Mussel, Dreissena polymorpha: A Resource for Invasive Species Research.</title>
        <authorList>
            <person name="McCartney M.A."/>
            <person name="Auch B."/>
            <person name="Kono T."/>
            <person name="Mallez S."/>
            <person name="Zhang Y."/>
            <person name="Obille A."/>
            <person name="Becker A."/>
            <person name="Abrahante J.E."/>
            <person name="Garbe J."/>
            <person name="Badalamenti J.P."/>
            <person name="Herman A."/>
            <person name="Mangelson H."/>
            <person name="Liachko I."/>
            <person name="Sullivan S."/>
            <person name="Sone E.D."/>
            <person name="Koren S."/>
            <person name="Silverstein K.A.T."/>
            <person name="Beckman K.B."/>
            <person name="Gohl D.M."/>
        </authorList>
    </citation>
    <scope>NUCLEOTIDE SEQUENCE</scope>
    <source>
        <strain evidence="1">Duluth1</strain>
        <tissue evidence="1">Whole animal</tissue>
    </source>
</reference>
<comment type="caution">
    <text evidence="1">The sequence shown here is derived from an EMBL/GenBank/DDBJ whole genome shotgun (WGS) entry which is preliminary data.</text>
</comment>